<reference evidence="1" key="1">
    <citation type="submission" date="2022-04" db="EMBL/GenBank/DDBJ databases">
        <title>Genome of the entomopathogenic fungus Entomophthora muscae.</title>
        <authorList>
            <person name="Elya C."/>
            <person name="Lovett B.R."/>
            <person name="Lee E."/>
            <person name="Macias A.M."/>
            <person name="Hajek A.E."/>
            <person name="De Bivort B.L."/>
            <person name="Kasson M.T."/>
            <person name="De Fine Licht H.H."/>
            <person name="Stajich J.E."/>
        </authorList>
    </citation>
    <scope>NUCLEOTIDE SEQUENCE</scope>
    <source>
        <strain evidence="1">Berkeley</strain>
    </source>
</reference>
<dbReference type="Proteomes" id="UP001165960">
    <property type="component" value="Unassembled WGS sequence"/>
</dbReference>
<organism evidence="1 2">
    <name type="scientific">Entomophthora muscae</name>
    <dbReference type="NCBI Taxonomy" id="34485"/>
    <lineage>
        <taxon>Eukaryota</taxon>
        <taxon>Fungi</taxon>
        <taxon>Fungi incertae sedis</taxon>
        <taxon>Zoopagomycota</taxon>
        <taxon>Entomophthoromycotina</taxon>
        <taxon>Entomophthoromycetes</taxon>
        <taxon>Entomophthorales</taxon>
        <taxon>Entomophthoraceae</taxon>
        <taxon>Entomophthora</taxon>
    </lineage>
</organism>
<name>A0ACC2UPQ8_9FUNG</name>
<protein>
    <submittedName>
        <fullName evidence="1">Uncharacterized protein</fullName>
    </submittedName>
</protein>
<proteinExistence type="predicted"/>
<accession>A0ACC2UPQ8</accession>
<gene>
    <name evidence="1" type="ORF">DSO57_1016207</name>
</gene>
<comment type="caution">
    <text evidence="1">The sequence shown here is derived from an EMBL/GenBank/DDBJ whole genome shotgun (WGS) entry which is preliminary data.</text>
</comment>
<evidence type="ECO:0000313" key="1">
    <source>
        <dbReference type="EMBL" id="KAJ9089109.1"/>
    </source>
</evidence>
<keyword evidence="2" id="KW-1185">Reference proteome</keyword>
<sequence>MLFVWFLLSSLLYQLYVLKQPASSPGSRLRLFSNENILFVTKTFILVSTMASESKATQDGFFSSMFKDVIDSIFTPGVNSGLIRAMNISFIFLFVTLAAFAVITSFNIHVIALNFIAFGLFCSINWFVAELKRAPPMPSDPAQSKSGDCSQSSNPTRSRIRSKKLL</sequence>
<dbReference type="EMBL" id="QTSX02000065">
    <property type="protein sequence ID" value="KAJ9089109.1"/>
    <property type="molecule type" value="Genomic_DNA"/>
</dbReference>
<evidence type="ECO:0000313" key="2">
    <source>
        <dbReference type="Proteomes" id="UP001165960"/>
    </source>
</evidence>